<name>H1CYX0_9FIRM</name>
<sequence>MAVTISEDKYPAFTSDTGVSGKRKVIYLNYGTGATEAAPVWSLLGGITTQTVNWGTSVSTQNTKDTGYWPSGAVTGKTCELTCDVMFKRDNEAQAAIENFVLDDDVTSEKGALMFAFVDLDTKDYTVIKMIPTKWTEKAEAKDVITKSLTATGVGKPEVKSGFTVTKANGT</sequence>
<dbReference type="Proteomes" id="UP000003277">
    <property type="component" value="Unassembled WGS sequence"/>
</dbReference>
<evidence type="ECO:0008006" key="3">
    <source>
        <dbReference type="Google" id="ProtNLM"/>
    </source>
</evidence>
<dbReference type="PATRIC" id="fig|742743.3.peg.572"/>
<keyword evidence="2" id="KW-1185">Reference proteome</keyword>
<dbReference type="STRING" id="742743.HMPREF9453_00558"/>
<accession>H1CYX0</accession>
<evidence type="ECO:0000313" key="2">
    <source>
        <dbReference type="Proteomes" id="UP000003277"/>
    </source>
</evidence>
<dbReference type="EMBL" id="ADLT01000015">
    <property type="protein sequence ID" value="EHO63541.1"/>
    <property type="molecule type" value="Genomic_DNA"/>
</dbReference>
<dbReference type="RefSeq" id="WP_008859062.1">
    <property type="nucleotide sequence ID" value="NZ_JH591187.1"/>
</dbReference>
<reference evidence="1 2" key="1">
    <citation type="submission" date="2011-11" db="EMBL/GenBank/DDBJ databases">
        <title>The Genome Sequence of Dialister succinatiphilus YIT 11850.</title>
        <authorList>
            <consortium name="The Broad Institute Genome Sequencing Platform"/>
            <person name="Earl A."/>
            <person name="Ward D."/>
            <person name="Feldgarden M."/>
            <person name="Gevers D."/>
            <person name="Morotomi M."/>
            <person name="Young S.K."/>
            <person name="Zeng Q."/>
            <person name="Gargeya S."/>
            <person name="Fitzgerald M."/>
            <person name="Haas B."/>
            <person name="Abouelleil A."/>
            <person name="Alvarado L."/>
            <person name="Arachchi H.M."/>
            <person name="Berlin A."/>
            <person name="Brown A."/>
            <person name="Chapman S.B."/>
            <person name="Dunbar C."/>
            <person name="Gearin G."/>
            <person name="Goldberg J."/>
            <person name="Griggs A."/>
            <person name="Gujja S."/>
            <person name="Heiman D."/>
            <person name="Howarth C."/>
            <person name="Lui A."/>
            <person name="MacDonald P.J.P."/>
            <person name="Montmayeur A."/>
            <person name="Murphy C."/>
            <person name="Neiman D."/>
            <person name="Pearson M."/>
            <person name="Priest M."/>
            <person name="Roberts A."/>
            <person name="Saif S."/>
            <person name="Shea T."/>
            <person name="Sisk P."/>
            <person name="Stolte C."/>
            <person name="Sykes S."/>
            <person name="Wortman J."/>
            <person name="Nusbaum C."/>
            <person name="Birren B."/>
        </authorList>
    </citation>
    <scope>NUCLEOTIDE SEQUENCE [LARGE SCALE GENOMIC DNA]</scope>
    <source>
        <strain evidence="1 2">YIT 11850</strain>
    </source>
</reference>
<evidence type="ECO:0000313" key="1">
    <source>
        <dbReference type="EMBL" id="EHO63541.1"/>
    </source>
</evidence>
<proteinExistence type="predicted"/>
<gene>
    <name evidence="1" type="ORF">HMPREF9453_00558</name>
</gene>
<dbReference type="NCBIfam" id="NF047353">
    <property type="entry name" value="tube_lmo2291"/>
    <property type="match status" value="1"/>
</dbReference>
<dbReference type="AlphaFoldDB" id="H1CYX0"/>
<protein>
    <recommendedName>
        <fullName evidence="3">Phage major tail protein, TP901-1 family</fullName>
    </recommendedName>
</protein>
<organism evidence="1 2">
    <name type="scientific">Dialister succinatiphilus YIT 11850</name>
    <dbReference type="NCBI Taxonomy" id="742743"/>
    <lineage>
        <taxon>Bacteria</taxon>
        <taxon>Bacillati</taxon>
        <taxon>Bacillota</taxon>
        <taxon>Negativicutes</taxon>
        <taxon>Veillonellales</taxon>
        <taxon>Veillonellaceae</taxon>
        <taxon>Dialister</taxon>
    </lineage>
</organism>
<comment type="caution">
    <text evidence="1">The sequence shown here is derived from an EMBL/GenBank/DDBJ whole genome shotgun (WGS) entry which is preliminary data.</text>
</comment>
<dbReference type="OrthoDB" id="1624284at2"/>
<dbReference type="HOGENOM" id="CLU_1599153_0_0_9"/>